<evidence type="ECO:0000256" key="1">
    <source>
        <dbReference type="SAM" id="MobiDB-lite"/>
    </source>
</evidence>
<proteinExistence type="predicted"/>
<keyword evidence="5" id="KW-1185">Reference proteome</keyword>
<feature type="region of interest" description="Disordered" evidence="1">
    <location>
        <begin position="94"/>
        <end position="132"/>
    </location>
</feature>
<feature type="compositionally biased region" description="Basic and acidic residues" evidence="1">
    <location>
        <begin position="114"/>
        <end position="132"/>
    </location>
</feature>
<evidence type="ECO:0000259" key="3">
    <source>
        <dbReference type="SMART" id="SM00778"/>
    </source>
</evidence>
<dbReference type="SMART" id="SM00778">
    <property type="entry name" value="Prim_Zn_Ribbon"/>
    <property type="match status" value="1"/>
</dbReference>
<protein>
    <recommendedName>
        <fullName evidence="6">CHC2-type zinc finger protein</fullName>
    </recommendedName>
</protein>
<evidence type="ECO:0000259" key="2">
    <source>
        <dbReference type="SMART" id="SM00400"/>
    </source>
</evidence>
<sequence length="296" mass="31922">MSVLDQAWTDYKLRANKVSLLDAAKKCGATLKPAGGKEYVGPCPACGGKDRFAVNTSKNKWVCRGAGGGGDTIGLVMHCDGLTFAQACEKLTGEAPPSGSTEYTPEQRAAWAKRQAEAEERDRHRQEEEERDELARLDVAKELWGEARIIEGSMAEDYLRRRVKGLEGKLPGVLRFHPKCFLSKGQYHPALVALVQGAEGQQVGTWRIYLDAHGDNLRAEDGSKIKKGLGPCGGGAVRLHPPKDGSYIAVCEGIETGFGVHLLSGLPVWACRTANGLSGLALPWEIERLAARLGSS</sequence>
<dbReference type="Gene3D" id="3.90.580.10">
    <property type="entry name" value="Zinc finger, CHC2-type domain"/>
    <property type="match status" value="1"/>
</dbReference>
<accession>A0ABM6HWK6</accession>
<dbReference type="InterPro" id="IPR002694">
    <property type="entry name" value="Znf_CHC2"/>
</dbReference>
<organism evidence="4 5">
    <name type="scientific">Roseibium algicola</name>
    <dbReference type="NCBI Taxonomy" id="2857014"/>
    <lineage>
        <taxon>Bacteria</taxon>
        <taxon>Pseudomonadati</taxon>
        <taxon>Pseudomonadota</taxon>
        <taxon>Alphaproteobacteria</taxon>
        <taxon>Hyphomicrobiales</taxon>
        <taxon>Stappiaceae</taxon>
        <taxon>Roseibium</taxon>
    </lineage>
</organism>
<dbReference type="InterPro" id="IPR055570">
    <property type="entry name" value="DUF7146"/>
</dbReference>
<dbReference type="Pfam" id="PF23639">
    <property type="entry name" value="DUF7146"/>
    <property type="match status" value="1"/>
</dbReference>
<reference evidence="4 5" key="1">
    <citation type="submission" date="2017-02" db="EMBL/GenBank/DDBJ databases">
        <authorList>
            <person name="Jeong S."/>
        </authorList>
    </citation>
    <scope>NUCLEOTIDE SEQUENCE [LARGE SCALE GENOMIC DNA]</scope>
    <source>
        <strain evidence="4 5">RMAR6-6</strain>
    </source>
</reference>
<dbReference type="Proteomes" id="UP000188174">
    <property type="component" value="Chromosome"/>
</dbReference>
<dbReference type="RefSeq" id="WP_077290225.1">
    <property type="nucleotide sequence ID" value="NZ_CP019630.1"/>
</dbReference>
<gene>
    <name evidence="4" type="ORF">B0E33_01545</name>
</gene>
<feature type="domain" description="Zinc finger CHC2-type" evidence="2">
    <location>
        <begin position="39"/>
        <end position="92"/>
    </location>
</feature>
<name>A0ABM6HWK6_9HYPH</name>
<dbReference type="InterPro" id="IPR013237">
    <property type="entry name" value="Phage_T7_Gp4_N"/>
</dbReference>
<evidence type="ECO:0000313" key="4">
    <source>
        <dbReference type="EMBL" id="AQQ02438.1"/>
    </source>
</evidence>
<evidence type="ECO:0008006" key="6">
    <source>
        <dbReference type="Google" id="ProtNLM"/>
    </source>
</evidence>
<dbReference type="EMBL" id="CP019630">
    <property type="protein sequence ID" value="AQQ02438.1"/>
    <property type="molecule type" value="Genomic_DNA"/>
</dbReference>
<dbReference type="InterPro" id="IPR036977">
    <property type="entry name" value="DNA_primase_Znf_CHC2"/>
</dbReference>
<dbReference type="Pfam" id="PF01807">
    <property type="entry name" value="Zn_ribbon_DnaG"/>
    <property type="match status" value="1"/>
</dbReference>
<feature type="domain" description="DNA primase/helicase Gp4 N-terminal Bacteriophage T7-like" evidence="3">
    <location>
        <begin position="38"/>
        <end position="73"/>
    </location>
</feature>
<dbReference type="SUPFAM" id="SSF57783">
    <property type="entry name" value="Zinc beta-ribbon"/>
    <property type="match status" value="1"/>
</dbReference>
<dbReference type="SMART" id="SM00400">
    <property type="entry name" value="ZnF_CHCC"/>
    <property type="match status" value="1"/>
</dbReference>
<evidence type="ECO:0000313" key="5">
    <source>
        <dbReference type="Proteomes" id="UP000188174"/>
    </source>
</evidence>